<name>A0A2N8PL09_STRNR</name>
<protein>
    <recommendedName>
        <fullName evidence="3">Acetone carboxylase</fullName>
    </recommendedName>
</protein>
<dbReference type="RefSeq" id="WP_067353107.1">
    <property type="nucleotide sequence ID" value="NZ_BMVI01000005.1"/>
</dbReference>
<dbReference type="Proteomes" id="UP000236047">
    <property type="component" value="Unassembled WGS sequence"/>
</dbReference>
<sequence length="79" mass="8984">MNSPNDPETLTICSAKGCHAAAVWVVAWNNPKLHTPDRRKTWLACDEHREHLSQFLAVRGFLKDVVTLEEWERRSAADG</sequence>
<evidence type="ECO:0008006" key="3">
    <source>
        <dbReference type="Google" id="ProtNLM"/>
    </source>
</evidence>
<gene>
    <name evidence="1" type="ORF">AOB60_13955</name>
</gene>
<evidence type="ECO:0000313" key="2">
    <source>
        <dbReference type="Proteomes" id="UP000236047"/>
    </source>
</evidence>
<reference evidence="2" key="1">
    <citation type="submission" date="2015-09" db="EMBL/GenBank/DDBJ databases">
        <authorList>
            <person name="Graham D.E."/>
            <person name="Mahan K.M."/>
            <person name="Klingeman D.M."/>
            <person name="Fida T."/>
            <person name="Giannone R.J."/>
            <person name="Hettich R.L."/>
            <person name="Parry R.J."/>
            <person name="Spain J.C."/>
        </authorList>
    </citation>
    <scope>NUCLEOTIDE SEQUENCE [LARGE SCALE GENOMIC DNA]</scope>
    <source>
        <strain evidence="2">JCM 4701</strain>
    </source>
</reference>
<evidence type="ECO:0000313" key="1">
    <source>
        <dbReference type="EMBL" id="PNE41704.1"/>
    </source>
</evidence>
<keyword evidence="2" id="KW-1185">Reference proteome</keyword>
<comment type="caution">
    <text evidence="1">The sequence shown here is derived from an EMBL/GenBank/DDBJ whole genome shotgun (WGS) entry which is preliminary data.</text>
</comment>
<dbReference type="AlphaFoldDB" id="A0A2N8PL09"/>
<accession>A0A2N8PL09</accession>
<dbReference type="EMBL" id="LJSN01000002">
    <property type="protein sequence ID" value="PNE41704.1"/>
    <property type="molecule type" value="Genomic_DNA"/>
</dbReference>
<proteinExistence type="predicted"/>
<organism evidence="1 2">
    <name type="scientific">Streptomyces noursei</name>
    <name type="common">Streptomyces albulus</name>
    <dbReference type="NCBI Taxonomy" id="1971"/>
    <lineage>
        <taxon>Bacteria</taxon>
        <taxon>Bacillati</taxon>
        <taxon>Actinomycetota</taxon>
        <taxon>Actinomycetes</taxon>
        <taxon>Kitasatosporales</taxon>
        <taxon>Streptomycetaceae</taxon>
        <taxon>Streptomyces</taxon>
    </lineage>
</organism>